<keyword evidence="2" id="KW-0812">Transmembrane</keyword>
<comment type="caution">
    <text evidence="3">The sequence shown here is derived from an EMBL/GenBank/DDBJ whole genome shotgun (WGS) entry which is preliminary data.</text>
</comment>
<dbReference type="OrthoDB" id="6422064at2759"/>
<organism evidence="3 4">
    <name type="scientific">Araneus ventricosus</name>
    <name type="common">Orbweaver spider</name>
    <name type="synonym">Epeira ventricosa</name>
    <dbReference type="NCBI Taxonomy" id="182803"/>
    <lineage>
        <taxon>Eukaryota</taxon>
        <taxon>Metazoa</taxon>
        <taxon>Ecdysozoa</taxon>
        <taxon>Arthropoda</taxon>
        <taxon>Chelicerata</taxon>
        <taxon>Arachnida</taxon>
        <taxon>Araneae</taxon>
        <taxon>Araneomorphae</taxon>
        <taxon>Entelegynae</taxon>
        <taxon>Araneoidea</taxon>
        <taxon>Araneidae</taxon>
        <taxon>Araneus</taxon>
    </lineage>
</organism>
<evidence type="ECO:0000313" key="3">
    <source>
        <dbReference type="EMBL" id="GBM82227.1"/>
    </source>
</evidence>
<evidence type="ECO:0000256" key="2">
    <source>
        <dbReference type="SAM" id="Phobius"/>
    </source>
</evidence>
<name>A0A4Y2IWP4_ARAVE</name>
<accession>A0A4Y2IWP4</accession>
<reference evidence="3 4" key="1">
    <citation type="journal article" date="2019" name="Sci. Rep.">
        <title>Orb-weaving spider Araneus ventricosus genome elucidates the spidroin gene catalogue.</title>
        <authorList>
            <person name="Kono N."/>
            <person name="Nakamura H."/>
            <person name="Ohtoshi R."/>
            <person name="Moran D.A.P."/>
            <person name="Shinohara A."/>
            <person name="Yoshida Y."/>
            <person name="Fujiwara M."/>
            <person name="Mori M."/>
            <person name="Tomita M."/>
            <person name="Arakawa K."/>
        </authorList>
    </citation>
    <scope>NUCLEOTIDE SEQUENCE [LARGE SCALE GENOMIC DNA]</scope>
</reference>
<feature type="region of interest" description="Disordered" evidence="1">
    <location>
        <begin position="255"/>
        <end position="288"/>
    </location>
</feature>
<proteinExistence type="predicted"/>
<keyword evidence="2" id="KW-1133">Transmembrane helix</keyword>
<protein>
    <submittedName>
        <fullName evidence="3">Uncharacterized protein</fullName>
    </submittedName>
</protein>
<gene>
    <name evidence="3" type="ORF">AVEN_93102_1</name>
</gene>
<keyword evidence="2" id="KW-0472">Membrane</keyword>
<evidence type="ECO:0000313" key="4">
    <source>
        <dbReference type="Proteomes" id="UP000499080"/>
    </source>
</evidence>
<dbReference type="EMBL" id="BGPR01002995">
    <property type="protein sequence ID" value="GBM82227.1"/>
    <property type="molecule type" value="Genomic_DNA"/>
</dbReference>
<keyword evidence="4" id="KW-1185">Reference proteome</keyword>
<sequence>MMDSFSGSWSEILEEMLPRNECDICIPPLDIGPPPPLPANFQDKAILSGSCNVCSVLSEVEMRPIQVTDASLLPVAATFVVGILFVFITVIVLLLKIKKCQAFMPQAVCWIFPRNVLPHTELAPSSLPSPSPSMEKLKDSGKRQWHMSSRSLQSENIYEVCSPPSPDSLYEEVGPGPRSECSPYGVVMVENSFNINMNKSRPSYGSELAQDCLAGSRFQPHLMRNINLPNSRFSTFGGSAHGFVNPVVQDAHVTSSQTLRSSFRPRNSPGPGGYVQKRELPPVPGDNY</sequence>
<evidence type="ECO:0000256" key="1">
    <source>
        <dbReference type="SAM" id="MobiDB-lite"/>
    </source>
</evidence>
<dbReference type="AlphaFoldDB" id="A0A4Y2IWP4"/>
<dbReference type="Proteomes" id="UP000499080">
    <property type="component" value="Unassembled WGS sequence"/>
</dbReference>
<feature type="transmembrane region" description="Helical" evidence="2">
    <location>
        <begin position="72"/>
        <end position="95"/>
    </location>
</feature>
<feature type="compositionally biased region" description="Polar residues" evidence="1">
    <location>
        <begin position="255"/>
        <end position="265"/>
    </location>
</feature>